<name>A0ACC0WBJ3_9STRA</name>
<accession>A0ACC0WBJ3</accession>
<gene>
    <name evidence="1" type="ORF">PsorP6_007635</name>
</gene>
<dbReference type="EMBL" id="CM047582">
    <property type="protein sequence ID" value="KAI9915478.1"/>
    <property type="molecule type" value="Genomic_DNA"/>
</dbReference>
<organism evidence="1 2">
    <name type="scientific">Peronosclerospora sorghi</name>
    <dbReference type="NCBI Taxonomy" id="230839"/>
    <lineage>
        <taxon>Eukaryota</taxon>
        <taxon>Sar</taxon>
        <taxon>Stramenopiles</taxon>
        <taxon>Oomycota</taxon>
        <taxon>Peronosporomycetes</taxon>
        <taxon>Peronosporales</taxon>
        <taxon>Peronosporaceae</taxon>
        <taxon>Peronosclerospora</taxon>
    </lineage>
</organism>
<keyword evidence="2" id="KW-1185">Reference proteome</keyword>
<reference evidence="1 2" key="1">
    <citation type="journal article" date="2022" name="bioRxiv">
        <title>The genome of the oomycete Peronosclerospora sorghi, a cosmopolitan pathogen of maize and sorghum, is inflated with dispersed pseudogenes.</title>
        <authorList>
            <person name="Fletcher K."/>
            <person name="Martin F."/>
            <person name="Isakeit T."/>
            <person name="Cavanaugh K."/>
            <person name="Magill C."/>
            <person name="Michelmore R."/>
        </authorList>
    </citation>
    <scope>NUCLEOTIDE SEQUENCE [LARGE SCALE GENOMIC DNA]</scope>
    <source>
        <strain evidence="1">P6</strain>
    </source>
</reference>
<protein>
    <submittedName>
        <fullName evidence="1">Uncharacterized protein</fullName>
    </submittedName>
</protein>
<evidence type="ECO:0000313" key="1">
    <source>
        <dbReference type="EMBL" id="KAI9915478.1"/>
    </source>
</evidence>
<comment type="caution">
    <text evidence="1">The sequence shown here is derived from an EMBL/GenBank/DDBJ whole genome shotgun (WGS) entry which is preliminary data.</text>
</comment>
<proteinExistence type="predicted"/>
<dbReference type="Proteomes" id="UP001163321">
    <property type="component" value="Chromosome 3"/>
</dbReference>
<evidence type="ECO:0000313" key="2">
    <source>
        <dbReference type="Proteomes" id="UP001163321"/>
    </source>
</evidence>
<sequence>MSCANCSGELVIRTDPKRRGYEMVSGVQKKAEAEETEEIDTERLNEEGLSIKLRSDPFLRLEHEKEDKEAARKRSRGLETLIQLQDAEFKNDYASNSALRAQLRKQKKQRRIRDDEAKRLGIGISLAKVHPDDVLASKAVVFKGIPQRRLPPNHRRVDNKMSRFQTSANAGIVDSFQHFGDLTGSRLQCLKAAKLAAKKRLANLP</sequence>